<dbReference type="HOGENOM" id="CLU_1114030_0_0_9"/>
<dbReference type="Proteomes" id="UP000003803">
    <property type="component" value="Unassembled WGS sequence"/>
</dbReference>
<reference evidence="1" key="1">
    <citation type="submission" date="2007-11" db="EMBL/GenBank/DDBJ databases">
        <authorList>
            <person name="Fulton L."/>
            <person name="Clifton S."/>
            <person name="Fulton B."/>
            <person name="Xu J."/>
            <person name="Minx P."/>
            <person name="Pepin K.H."/>
            <person name="Johnson M."/>
            <person name="Thiruvilangam P."/>
            <person name="Bhonagiri V."/>
            <person name="Nash W.E."/>
            <person name="Mardis E.R."/>
            <person name="Wilson R.K."/>
        </authorList>
    </citation>
    <scope>NUCLEOTIDE SEQUENCE [LARGE SCALE GENOMIC DNA]</scope>
    <source>
        <strain evidence="1">DSM 17241</strain>
    </source>
</reference>
<dbReference type="RefSeq" id="WP_006875758.1">
    <property type="nucleotide sequence ID" value="NZ_DS544185.1"/>
</dbReference>
<dbReference type="EMBL" id="ABGD02000024">
    <property type="protein sequence ID" value="EDS10258.1"/>
    <property type="molecule type" value="Genomic_DNA"/>
</dbReference>
<evidence type="ECO:0000313" key="2">
    <source>
        <dbReference type="Proteomes" id="UP000003803"/>
    </source>
</evidence>
<keyword evidence="2" id="KW-1185">Reference proteome</keyword>
<organism evidence="1 2">
    <name type="scientific">Anaerotruncus colihominis DSM 17241</name>
    <dbReference type="NCBI Taxonomy" id="445972"/>
    <lineage>
        <taxon>Bacteria</taxon>
        <taxon>Bacillati</taxon>
        <taxon>Bacillota</taxon>
        <taxon>Clostridia</taxon>
        <taxon>Eubacteriales</taxon>
        <taxon>Oscillospiraceae</taxon>
        <taxon>Anaerotruncus</taxon>
    </lineage>
</organism>
<reference evidence="1" key="2">
    <citation type="submission" date="2013-09" db="EMBL/GenBank/DDBJ databases">
        <title>Draft genome sequence of Anaerotruncus colihominis(DSM 17241).</title>
        <authorList>
            <person name="Sudarsanam P."/>
            <person name="Ley R."/>
            <person name="Guruge J."/>
            <person name="Turnbaugh P.J."/>
            <person name="Mahowald M."/>
            <person name="Liep D."/>
            <person name="Gordon J."/>
        </authorList>
    </citation>
    <scope>NUCLEOTIDE SEQUENCE</scope>
    <source>
        <strain evidence="1">DSM 17241</strain>
    </source>
</reference>
<sequence>MYRTYTLSTGEKVRVWVSSCDVITILDEERKDKLVVADSDMCIVNGNKYFIYNNEKIAVDGYDYMTVSELIASAKSKHLKAISNTDEYVRAFDRFTRGAPGYSTAGHLRRLLGDNSRADEQLFEQFGWQGYIDNDSVLCTLLRDTANFGFILSEEVFDVILPGLGIGLKGSGGVVTTVFAPCEGRYKRDNWHYKISYTAVDKSIRPMVGECSNSFMDWVSMFKCGMSILIDMSSDLESDWVKNIIRLDT</sequence>
<dbReference type="AlphaFoldDB" id="B0PE69"/>
<name>B0PE69_9FIRM</name>
<accession>B0PE69</accession>
<proteinExistence type="predicted"/>
<gene>
    <name evidence="1" type="ORF">ANACOL_02854</name>
</gene>
<evidence type="ECO:0000313" key="1">
    <source>
        <dbReference type="EMBL" id="EDS10258.1"/>
    </source>
</evidence>
<protein>
    <submittedName>
        <fullName evidence="1">Uncharacterized protein</fullName>
    </submittedName>
</protein>
<comment type="caution">
    <text evidence="1">The sequence shown here is derived from an EMBL/GenBank/DDBJ whole genome shotgun (WGS) entry which is preliminary data.</text>
</comment>